<dbReference type="PANTHER" id="PTHR33293:SF1">
    <property type="entry name" value="INSERTION ELEMENT IS1 1 PROTEIN INSB-RELATED"/>
    <property type="match status" value="1"/>
</dbReference>
<dbReference type="InterPro" id="IPR005063">
    <property type="entry name" value="Transposase_27"/>
</dbReference>
<dbReference type="Proteomes" id="UP001155010">
    <property type="component" value="Unassembled WGS sequence"/>
</dbReference>
<comment type="similarity">
    <text evidence="2">Belongs to the transposase 27 family.</text>
</comment>
<comment type="function">
    <text evidence="1">Absolutely required for transposition of IS1.</text>
</comment>
<name>A0A9X2ZTE0_9BACT</name>
<accession>A0A9X2ZTE0</accession>
<keyword evidence="3" id="KW-0815">Transposition</keyword>
<dbReference type="EMBL" id="JANUBB010000021">
    <property type="protein sequence ID" value="MCS3953315.1"/>
    <property type="molecule type" value="Genomic_DNA"/>
</dbReference>
<sequence length="201" mass="23959">MLDPEPRGYSEEEKEKILRAYRERGSKRAISRIFGISRCCVEPMARKKGRESDSVADGLRPAEENDVLELDECWTYVRKRSNKRWLWVALCRRTRQVVAFVIGDRSSRTCARLWSRIPEEYRQGRSFSDFWKSYRPVFEEDETHRQVGKSSGELAHVERFFGRLRQKLARYVRRTRAASQSERMLHLTTKLFVEWYNEAIT</sequence>
<reference evidence="5" key="1">
    <citation type="submission" date="2022-08" db="EMBL/GenBank/DDBJ databases">
        <title>Genomic Encyclopedia of Type Strains, Phase V (KMG-V): Genome sequencing to study the core and pangenomes of soil and plant-associated prokaryotes.</title>
        <authorList>
            <person name="Whitman W."/>
        </authorList>
    </citation>
    <scope>NUCLEOTIDE SEQUENCE</scope>
    <source>
        <strain evidence="5">SP2017</strain>
    </source>
</reference>
<evidence type="ECO:0000256" key="4">
    <source>
        <dbReference type="ARBA" id="ARBA00023172"/>
    </source>
</evidence>
<organism evidence="5 6">
    <name type="scientific">Salinibacter ruber</name>
    <dbReference type="NCBI Taxonomy" id="146919"/>
    <lineage>
        <taxon>Bacteria</taxon>
        <taxon>Pseudomonadati</taxon>
        <taxon>Rhodothermota</taxon>
        <taxon>Rhodothermia</taxon>
        <taxon>Rhodothermales</taxon>
        <taxon>Salinibacteraceae</taxon>
        <taxon>Salinibacter</taxon>
    </lineage>
</organism>
<keyword evidence="4" id="KW-0233">DNA recombination</keyword>
<evidence type="ECO:0000313" key="5">
    <source>
        <dbReference type="EMBL" id="MCS3953315.1"/>
    </source>
</evidence>
<evidence type="ECO:0000256" key="1">
    <source>
        <dbReference type="ARBA" id="ARBA00004091"/>
    </source>
</evidence>
<dbReference type="GO" id="GO:0006313">
    <property type="term" value="P:DNA transposition"/>
    <property type="evidence" value="ECO:0007669"/>
    <property type="project" value="InterPro"/>
</dbReference>
<comment type="caution">
    <text evidence="5">The sequence shown here is derived from an EMBL/GenBank/DDBJ whole genome shotgun (WGS) entry which is preliminary data.</text>
</comment>
<evidence type="ECO:0000256" key="2">
    <source>
        <dbReference type="ARBA" id="ARBA00008841"/>
    </source>
</evidence>
<proteinExistence type="inferred from homology"/>
<evidence type="ECO:0000256" key="3">
    <source>
        <dbReference type="ARBA" id="ARBA00022578"/>
    </source>
</evidence>
<dbReference type="InterPro" id="IPR012337">
    <property type="entry name" value="RNaseH-like_sf"/>
</dbReference>
<protein>
    <submittedName>
        <fullName evidence="5">IS1 family transposase</fullName>
    </submittedName>
</protein>
<dbReference type="SUPFAM" id="SSF53098">
    <property type="entry name" value="Ribonuclease H-like"/>
    <property type="match status" value="1"/>
</dbReference>
<dbReference type="NCBIfam" id="NF033558">
    <property type="entry name" value="transpos_IS1"/>
    <property type="match status" value="1"/>
</dbReference>
<dbReference type="AlphaFoldDB" id="A0A9X2ZTE0"/>
<dbReference type="InterPro" id="IPR051354">
    <property type="entry name" value="Transposase_27_IS1"/>
</dbReference>
<gene>
    <name evidence="5" type="ORF">GGP83_003290</name>
</gene>
<evidence type="ECO:0000313" key="6">
    <source>
        <dbReference type="Proteomes" id="UP001155010"/>
    </source>
</evidence>
<dbReference type="GO" id="GO:0003677">
    <property type="term" value="F:DNA binding"/>
    <property type="evidence" value="ECO:0007669"/>
    <property type="project" value="InterPro"/>
</dbReference>
<dbReference type="Pfam" id="PF03400">
    <property type="entry name" value="DDE_Tnp_IS1"/>
    <property type="match status" value="1"/>
</dbReference>
<dbReference type="PANTHER" id="PTHR33293">
    <property type="entry name" value="INSERTION ELEMENT IS1 1 PROTEIN INSB-RELATED"/>
    <property type="match status" value="1"/>
</dbReference>
<dbReference type="GO" id="GO:0004803">
    <property type="term" value="F:transposase activity"/>
    <property type="evidence" value="ECO:0007669"/>
    <property type="project" value="InterPro"/>
</dbReference>